<dbReference type="eggNOG" id="COG0346">
    <property type="taxonomic scope" value="Bacteria"/>
</dbReference>
<protein>
    <submittedName>
        <fullName evidence="4">BphC</fullName>
    </submittedName>
</protein>
<dbReference type="InterPro" id="IPR029068">
    <property type="entry name" value="Glyas_Bleomycin-R_OHBP_Dase"/>
</dbReference>
<dbReference type="InterPro" id="IPR051785">
    <property type="entry name" value="MMCE/EMCE_epimerase"/>
</dbReference>
<organism evidence="4 5">
    <name type="scientific">Streptomyces viridosporus (strain ATCC 14672 / DSM 40746 / JCM 4963 / KCTC 9882 / NRRL B-12104 / FH 1290)</name>
    <name type="common">Streptomyces ghanaensis</name>
    <dbReference type="NCBI Taxonomy" id="566461"/>
    <lineage>
        <taxon>Bacteria</taxon>
        <taxon>Bacillati</taxon>
        <taxon>Actinomycetota</taxon>
        <taxon>Actinomycetes</taxon>
        <taxon>Kitasatosporales</taxon>
        <taxon>Streptomycetaceae</taxon>
        <taxon>Streptomyces</taxon>
    </lineage>
</organism>
<keyword evidence="1" id="KW-0479">Metal-binding</keyword>
<dbReference type="PROSITE" id="PS51819">
    <property type="entry name" value="VOC"/>
    <property type="match status" value="2"/>
</dbReference>
<dbReference type="InterPro" id="IPR004360">
    <property type="entry name" value="Glyas_Fos-R_dOase_dom"/>
</dbReference>
<evidence type="ECO:0000313" key="4">
    <source>
        <dbReference type="EMBL" id="EFE65108.2"/>
    </source>
</evidence>
<dbReference type="SUPFAM" id="SSF54593">
    <property type="entry name" value="Glyoxalase/Bleomycin resistance protein/Dihydroxybiphenyl dioxygenase"/>
    <property type="match status" value="1"/>
</dbReference>
<gene>
    <name evidence="4" type="ORF">SSFG_00362</name>
</gene>
<dbReference type="InterPro" id="IPR037523">
    <property type="entry name" value="VOC_core"/>
</dbReference>
<dbReference type="EMBL" id="DS999641">
    <property type="protein sequence ID" value="EFE65108.2"/>
    <property type="molecule type" value="Genomic_DNA"/>
</dbReference>
<dbReference type="Proteomes" id="UP000003824">
    <property type="component" value="Unassembled WGS sequence"/>
</dbReference>
<feature type="domain" description="VOC" evidence="3">
    <location>
        <begin position="60"/>
        <end position="168"/>
    </location>
</feature>
<evidence type="ECO:0000256" key="1">
    <source>
        <dbReference type="ARBA" id="ARBA00022723"/>
    </source>
</evidence>
<reference evidence="5" key="1">
    <citation type="submission" date="2008-12" db="EMBL/GenBank/DDBJ databases">
        <title>Annotation of Streptomyces ghanaensis ATCC 14672.</title>
        <authorList>
            <consortium name="The Broad Institute Genome Sequencing Platform"/>
            <consortium name="Broad Institute Microbial Sequencing Center"/>
            <person name="Fischbach M."/>
            <person name="Ward D."/>
            <person name="Young S."/>
            <person name="Kodira C.D."/>
            <person name="Zeng Q."/>
            <person name="Koehrsen M."/>
            <person name="Godfrey P."/>
            <person name="Alvarado L."/>
            <person name="Berlin A.M."/>
            <person name="Borenstein D."/>
            <person name="Chen Z."/>
            <person name="Engels R."/>
            <person name="Freedman E."/>
            <person name="Gellesch M."/>
            <person name="Goldberg J."/>
            <person name="Griggs A."/>
            <person name="Gujja S."/>
            <person name="Heiman D.I."/>
            <person name="Hepburn T.A."/>
            <person name="Howarth C."/>
            <person name="Jen D."/>
            <person name="Larson L."/>
            <person name="Lewis B."/>
            <person name="Mehta T."/>
            <person name="Park D."/>
            <person name="Pearson M."/>
            <person name="Roberts A."/>
            <person name="Saif S."/>
            <person name="Shea T.D."/>
            <person name="Shenoy N."/>
            <person name="Sisk P."/>
            <person name="Stolte C."/>
            <person name="Sykes S.N."/>
            <person name="Walk T."/>
            <person name="White J."/>
            <person name="Yandava C."/>
            <person name="Straight P."/>
            <person name="Clardy J."/>
            <person name="Hung D."/>
            <person name="Kolter R."/>
            <person name="Mekalanos J."/>
            <person name="Walker S."/>
            <person name="Walsh C.T."/>
            <person name="Wieland B.L.C."/>
            <person name="Ilzarbe M."/>
            <person name="Galagan J."/>
            <person name="Nusbaum C."/>
            <person name="Birren B."/>
        </authorList>
    </citation>
    <scope>NUCLEOTIDE SEQUENCE [LARGE SCALE GENOMIC DNA]</scope>
    <source>
        <strain evidence="5">ATCC 14672 / DSM 40746 / JCM 4963 / KCTC 9882 / NRRL B-12104 / FH 1290</strain>
    </source>
</reference>
<dbReference type="PANTHER" id="PTHR43048">
    <property type="entry name" value="METHYLMALONYL-COA EPIMERASE"/>
    <property type="match status" value="1"/>
</dbReference>
<dbReference type="GO" id="GO:0046872">
    <property type="term" value="F:metal ion binding"/>
    <property type="evidence" value="ECO:0007669"/>
    <property type="project" value="UniProtKB-KW"/>
</dbReference>
<dbReference type="Pfam" id="PF00903">
    <property type="entry name" value="Glyoxalase"/>
    <property type="match status" value="1"/>
</dbReference>
<dbReference type="PANTHER" id="PTHR43048:SF3">
    <property type="entry name" value="METHYLMALONYL-COA EPIMERASE, MITOCHONDRIAL"/>
    <property type="match status" value="1"/>
</dbReference>
<dbReference type="GO" id="GO:0004493">
    <property type="term" value="F:methylmalonyl-CoA epimerase activity"/>
    <property type="evidence" value="ECO:0007669"/>
    <property type="project" value="TreeGrafter"/>
</dbReference>
<feature type="compositionally biased region" description="Low complexity" evidence="2">
    <location>
        <begin position="23"/>
        <end position="33"/>
    </location>
</feature>
<feature type="domain" description="VOC" evidence="3">
    <location>
        <begin position="207"/>
        <end position="332"/>
    </location>
</feature>
<dbReference type="GO" id="GO:0046491">
    <property type="term" value="P:L-methylmalonyl-CoA metabolic process"/>
    <property type="evidence" value="ECO:0007669"/>
    <property type="project" value="TreeGrafter"/>
</dbReference>
<evidence type="ECO:0000256" key="2">
    <source>
        <dbReference type="SAM" id="MobiDB-lite"/>
    </source>
</evidence>
<evidence type="ECO:0000313" key="5">
    <source>
        <dbReference type="Proteomes" id="UP000003824"/>
    </source>
</evidence>
<dbReference type="Gene3D" id="3.10.180.10">
    <property type="entry name" value="2,3-Dihydroxybiphenyl 1,2-Dioxygenase, domain 1"/>
    <property type="match status" value="2"/>
</dbReference>
<dbReference type="AlphaFoldDB" id="D5ZWZ8"/>
<sequence>MDRAGPEGPGRRQRPQGAQELTARAAPARSGSPGSSGGDGPVLAAALPSTTGGPVATAIDAAHVTYEAPDLEVMEKFLTAFGMVKAEGSDDRTLYMRGTGTQHHIHVTRKADKQRFVGASIEVAGYDDLVELAAKQGSSPVRESTEPGGGHEVSMTMPDGIEIRAIWGRRKAEPIPDRDPFATNNVRDKNRVNAAVRQPVAPCTIARLGHFVLHVKDHDASMAWLNERFNFLPSDYFVPPGEEGPVVGTFVRLDLGERLVDHHFMLVLQSDWAGVHHSAFEVTDMDAVMSSHDYLVQQGYRLDVGVGRHLLGSQIFDYWKDPFGFRIEHYTDGDVVDHRHRPTKFNGTASETTQWGNRPPLEFFQ</sequence>
<proteinExistence type="predicted"/>
<accession>D5ZWZ8</accession>
<name>D5ZWZ8_STRV1</name>
<feature type="region of interest" description="Disordered" evidence="2">
    <location>
        <begin position="1"/>
        <end position="48"/>
    </location>
</feature>
<evidence type="ECO:0000259" key="3">
    <source>
        <dbReference type="PROSITE" id="PS51819"/>
    </source>
</evidence>